<keyword evidence="3" id="KW-1185">Reference proteome</keyword>
<accession>A0A7W4PE53</accession>
<name>A0A7W4PE53_9PROT</name>
<comment type="caution">
    <text evidence="2">The sequence shown here is derived from an EMBL/GenBank/DDBJ whole genome shotgun (WGS) entry which is preliminary data.</text>
</comment>
<protein>
    <submittedName>
        <fullName evidence="2">Uncharacterized protein</fullName>
    </submittedName>
</protein>
<dbReference type="Proteomes" id="UP000555756">
    <property type="component" value="Unassembled WGS sequence"/>
</dbReference>
<organism evidence="2 3">
    <name type="scientific">Gluconacetobacter azotocaptans</name>
    <dbReference type="NCBI Taxonomy" id="142834"/>
    <lineage>
        <taxon>Bacteria</taxon>
        <taxon>Pseudomonadati</taxon>
        <taxon>Pseudomonadota</taxon>
        <taxon>Alphaproteobacteria</taxon>
        <taxon>Acetobacterales</taxon>
        <taxon>Acetobacteraceae</taxon>
        <taxon>Gluconacetobacter</taxon>
    </lineage>
</organism>
<dbReference type="RefSeq" id="WP_183119476.1">
    <property type="nucleotide sequence ID" value="NZ_JABEQF010000006.1"/>
</dbReference>
<reference evidence="2 3" key="1">
    <citation type="submission" date="2020-04" db="EMBL/GenBank/DDBJ databases">
        <title>Description of novel Gluconacetobacter.</title>
        <authorList>
            <person name="Sombolestani A."/>
        </authorList>
    </citation>
    <scope>NUCLEOTIDE SEQUENCE [LARGE SCALE GENOMIC DNA]</scope>
    <source>
        <strain evidence="2 3">LMG 21311</strain>
    </source>
</reference>
<evidence type="ECO:0000256" key="1">
    <source>
        <dbReference type="SAM" id="MobiDB-lite"/>
    </source>
</evidence>
<feature type="compositionally biased region" description="Basic and acidic residues" evidence="1">
    <location>
        <begin position="59"/>
        <end position="70"/>
    </location>
</feature>
<evidence type="ECO:0000313" key="2">
    <source>
        <dbReference type="EMBL" id="MBB2190335.1"/>
    </source>
</evidence>
<feature type="region of interest" description="Disordered" evidence="1">
    <location>
        <begin position="1"/>
        <end position="70"/>
    </location>
</feature>
<dbReference type="AlphaFoldDB" id="A0A7W4PE53"/>
<sequence length="70" mass="7539">MRHEPQTAAWPSGDDEKRRPAPGVSSPPEAQPDPDAEVPPSPRKEPEDLPEPLTLPQHDGARDKAEAGKA</sequence>
<dbReference type="EMBL" id="JABEQF010000006">
    <property type="protein sequence ID" value="MBB2190335.1"/>
    <property type="molecule type" value="Genomic_DNA"/>
</dbReference>
<gene>
    <name evidence="2" type="ORF">HLH34_10235</name>
</gene>
<evidence type="ECO:0000313" key="3">
    <source>
        <dbReference type="Proteomes" id="UP000555756"/>
    </source>
</evidence>
<proteinExistence type="predicted"/>